<dbReference type="AlphaFoldDB" id="A0AAE0K3F1"/>
<evidence type="ECO:0000313" key="1">
    <source>
        <dbReference type="EMBL" id="KAK3369393.1"/>
    </source>
</evidence>
<reference evidence="1" key="1">
    <citation type="journal article" date="2023" name="Mol. Phylogenet. Evol.">
        <title>Genome-scale phylogeny and comparative genomics of the fungal order Sordariales.</title>
        <authorList>
            <person name="Hensen N."/>
            <person name="Bonometti L."/>
            <person name="Westerberg I."/>
            <person name="Brannstrom I.O."/>
            <person name="Guillou S."/>
            <person name="Cros-Aarteil S."/>
            <person name="Calhoun S."/>
            <person name="Haridas S."/>
            <person name="Kuo A."/>
            <person name="Mondo S."/>
            <person name="Pangilinan J."/>
            <person name="Riley R."/>
            <person name="LaButti K."/>
            <person name="Andreopoulos B."/>
            <person name="Lipzen A."/>
            <person name="Chen C."/>
            <person name="Yan M."/>
            <person name="Daum C."/>
            <person name="Ng V."/>
            <person name="Clum A."/>
            <person name="Steindorff A."/>
            <person name="Ohm R.A."/>
            <person name="Martin F."/>
            <person name="Silar P."/>
            <person name="Natvig D.O."/>
            <person name="Lalanne C."/>
            <person name="Gautier V."/>
            <person name="Ament-Velasquez S.L."/>
            <person name="Kruys A."/>
            <person name="Hutchinson M.I."/>
            <person name="Powell A.J."/>
            <person name="Barry K."/>
            <person name="Miller A.N."/>
            <person name="Grigoriev I.V."/>
            <person name="Debuchy R."/>
            <person name="Gladieux P."/>
            <person name="Hiltunen Thoren M."/>
            <person name="Johannesson H."/>
        </authorList>
    </citation>
    <scope>NUCLEOTIDE SEQUENCE</scope>
    <source>
        <strain evidence="1">CBS 958.72</strain>
    </source>
</reference>
<protein>
    <submittedName>
        <fullName evidence="1">Uncharacterized protein</fullName>
    </submittedName>
</protein>
<evidence type="ECO:0000313" key="2">
    <source>
        <dbReference type="Proteomes" id="UP001287356"/>
    </source>
</evidence>
<keyword evidence="2" id="KW-1185">Reference proteome</keyword>
<organism evidence="1 2">
    <name type="scientific">Lasiosphaeria ovina</name>
    <dbReference type="NCBI Taxonomy" id="92902"/>
    <lineage>
        <taxon>Eukaryota</taxon>
        <taxon>Fungi</taxon>
        <taxon>Dikarya</taxon>
        <taxon>Ascomycota</taxon>
        <taxon>Pezizomycotina</taxon>
        <taxon>Sordariomycetes</taxon>
        <taxon>Sordariomycetidae</taxon>
        <taxon>Sordariales</taxon>
        <taxon>Lasiosphaeriaceae</taxon>
        <taxon>Lasiosphaeria</taxon>
    </lineage>
</organism>
<comment type="caution">
    <text evidence="1">The sequence shown here is derived from an EMBL/GenBank/DDBJ whole genome shotgun (WGS) entry which is preliminary data.</text>
</comment>
<dbReference type="EMBL" id="JAULSN010000006">
    <property type="protein sequence ID" value="KAK3369393.1"/>
    <property type="molecule type" value="Genomic_DNA"/>
</dbReference>
<name>A0AAE0K3F1_9PEZI</name>
<dbReference type="Proteomes" id="UP001287356">
    <property type="component" value="Unassembled WGS sequence"/>
</dbReference>
<reference evidence="1" key="2">
    <citation type="submission" date="2023-06" db="EMBL/GenBank/DDBJ databases">
        <authorList>
            <consortium name="Lawrence Berkeley National Laboratory"/>
            <person name="Haridas S."/>
            <person name="Hensen N."/>
            <person name="Bonometti L."/>
            <person name="Westerberg I."/>
            <person name="Brannstrom I.O."/>
            <person name="Guillou S."/>
            <person name="Cros-Aarteil S."/>
            <person name="Calhoun S."/>
            <person name="Kuo A."/>
            <person name="Mondo S."/>
            <person name="Pangilinan J."/>
            <person name="Riley R."/>
            <person name="Labutti K."/>
            <person name="Andreopoulos B."/>
            <person name="Lipzen A."/>
            <person name="Chen C."/>
            <person name="Yanf M."/>
            <person name="Daum C."/>
            <person name="Ng V."/>
            <person name="Clum A."/>
            <person name="Steindorff A."/>
            <person name="Ohm R."/>
            <person name="Martin F."/>
            <person name="Silar P."/>
            <person name="Natvig D."/>
            <person name="Lalanne C."/>
            <person name="Gautier V."/>
            <person name="Ament-Velasquez S.L."/>
            <person name="Kruys A."/>
            <person name="Hutchinson M.I."/>
            <person name="Powell A.J."/>
            <person name="Barry K."/>
            <person name="Miller A.N."/>
            <person name="Grigoriev I.V."/>
            <person name="Debuchy R."/>
            <person name="Gladieux P."/>
            <person name="Thoren M.H."/>
            <person name="Johannesson H."/>
        </authorList>
    </citation>
    <scope>NUCLEOTIDE SEQUENCE</scope>
    <source>
        <strain evidence="1">CBS 958.72</strain>
    </source>
</reference>
<proteinExistence type="predicted"/>
<sequence>MSGSNPYRHPEIEKQCSDMLFEFLKPCLDTPTLQNLTIDLLNSDRDSEWPQAEISQALLLLLRKTTASFEQTYTIPYSADQWYLEEALEVLRKKSYQAVSILAPAGAECDDLSPEDIGKSYILRHTTTNPVRALLDYLDIVIRGTNGADGVEHAVEILEGPDGYPENPEGNAD</sequence>
<gene>
    <name evidence="1" type="ORF">B0T24DRAFT_596140</name>
</gene>
<accession>A0AAE0K3F1</accession>